<evidence type="ECO:0000256" key="3">
    <source>
        <dbReference type="ARBA" id="ARBA00022989"/>
    </source>
</evidence>
<reference evidence="7" key="1">
    <citation type="submission" date="2022-10" db="EMBL/GenBank/DDBJ databases">
        <title>Genome assembly of Pristionchus species.</title>
        <authorList>
            <person name="Yoshida K."/>
            <person name="Sommer R.J."/>
        </authorList>
    </citation>
    <scope>NUCLEOTIDE SEQUENCE [LARGE SCALE GENOMIC DNA]</scope>
    <source>
        <strain evidence="7">RS5460</strain>
    </source>
</reference>
<evidence type="ECO:0000256" key="5">
    <source>
        <dbReference type="SAM" id="Phobius"/>
    </source>
</evidence>
<dbReference type="InterPro" id="IPR036259">
    <property type="entry name" value="MFS_trans_sf"/>
</dbReference>
<evidence type="ECO:0000313" key="6">
    <source>
        <dbReference type="EMBL" id="GMR35543.1"/>
    </source>
</evidence>
<organism evidence="6 7">
    <name type="scientific">Pristionchus mayeri</name>
    <dbReference type="NCBI Taxonomy" id="1317129"/>
    <lineage>
        <taxon>Eukaryota</taxon>
        <taxon>Metazoa</taxon>
        <taxon>Ecdysozoa</taxon>
        <taxon>Nematoda</taxon>
        <taxon>Chromadorea</taxon>
        <taxon>Rhabditida</taxon>
        <taxon>Rhabditina</taxon>
        <taxon>Diplogasteromorpha</taxon>
        <taxon>Diplogasteroidea</taxon>
        <taxon>Neodiplogasteridae</taxon>
        <taxon>Pristionchus</taxon>
    </lineage>
</organism>
<gene>
    <name evidence="6" type="ORF">PMAYCL1PPCAC_05738</name>
</gene>
<dbReference type="GO" id="GO:0022857">
    <property type="term" value="F:transmembrane transporter activity"/>
    <property type="evidence" value="ECO:0007669"/>
    <property type="project" value="InterPro"/>
</dbReference>
<evidence type="ECO:0000256" key="4">
    <source>
        <dbReference type="ARBA" id="ARBA00023136"/>
    </source>
</evidence>
<dbReference type="Gene3D" id="1.20.1250.20">
    <property type="entry name" value="MFS general substrate transporter like domains"/>
    <property type="match status" value="1"/>
</dbReference>
<dbReference type="InterPro" id="IPR051068">
    <property type="entry name" value="MFS_Domain-Containing_Protein"/>
</dbReference>
<feature type="transmembrane region" description="Helical" evidence="5">
    <location>
        <begin position="53"/>
        <end position="71"/>
    </location>
</feature>
<evidence type="ECO:0008006" key="8">
    <source>
        <dbReference type="Google" id="ProtNLM"/>
    </source>
</evidence>
<keyword evidence="4 5" id="KW-0472">Membrane</keyword>
<comment type="caution">
    <text evidence="6">The sequence shown here is derived from an EMBL/GenBank/DDBJ whole genome shotgun (WGS) entry which is preliminary data.</text>
</comment>
<feature type="non-terminal residue" evidence="6">
    <location>
        <position position="1"/>
    </location>
</feature>
<keyword evidence="2 5" id="KW-0812">Transmembrane</keyword>
<accession>A0AAN4Z6Z3</accession>
<keyword evidence="3 5" id="KW-1133">Transmembrane helix</keyword>
<dbReference type="AlphaFoldDB" id="A0AAN4Z6Z3"/>
<feature type="transmembrane region" description="Helical" evidence="5">
    <location>
        <begin position="183"/>
        <end position="206"/>
    </location>
</feature>
<sequence length="270" mass="29559">SLVLYISIMLFPEHSRRFVFLAAFFAQSLAEGSLIVVRSFVPRVSSRKERQAAYGIINGAMMLSILAGPGIQLSVGALPAADIFPWLHLIAFTYPIWIGLVLCLIATVIIISLNEPPPIAESSSHGSFSVYMTMAFEQLSGMDKVALGFVFFVKIVSSICFSALISAFVAFMKTILNRNEDDAMMYVAGSQAVVGVVSILTVALFVFTPVGRIRASPVLFFALACYGLVYLYSYPWPHISEPIVIMNGTLNPYGCNVNELAWCAHQSHVR</sequence>
<dbReference type="PANTHER" id="PTHR23510:SF25">
    <property type="entry name" value="MFS DOMAIN-CONTAINING PROTEIN"/>
    <property type="match status" value="1"/>
</dbReference>
<feature type="transmembrane region" description="Helical" evidence="5">
    <location>
        <begin position="218"/>
        <end position="236"/>
    </location>
</feature>
<dbReference type="InterPro" id="IPR011701">
    <property type="entry name" value="MFS"/>
</dbReference>
<evidence type="ECO:0000313" key="7">
    <source>
        <dbReference type="Proteomes" id="UP001328107"/>
    </source>
</evidence>
<feature type="transmembrane region" description="Helical" evidence="5">
    <location>
        <begin position="20"/>
        <end position="41"/>
    </location>
</feature>
<name>A0AAN4Z6Z3_9BILA</name>
<dbReference type="Pfam" id="PF07690">
    <property type="entry name" value="MFS_1"/>
    <property type="match status" value="1"/>
</dbReference>
<feature type="transmembrane region" description="Helical" evidence="5">
    <location>
        <begin position="145"/>
        <end position="171"/>
    </location>
</feature>
<comment type="subcellular location">
    <subcellularLocation>
        <location evidence="1">Membrane</location>
        <topology evidence="1">Multi-pass membrane protein</topology>
    </subcellularLocation>
</comment>
<dbReference type="EMBL" id="BTRK01000002">
    <property type="protein sequence ID" value="GMR35543.1"/>
    <property type="molecule type" value="Genomic_DNA"/>
</dbReference>
<dbReference type="Proteomes" id="UP001328107">
    <property type="component" value="Unassembled WGS sequence"/>
</dbReference>
<feature type="non-terminal residue" evidence="6">
    <location>
        <position position="270"/>
    </location>
</feature>
<dbReference type="SUPFAM" id="SSF103473">
    <property type="entry name" value="MFS general substrate transporter"/>
    <property type="match status" value="1"/>
</dbReference>
<dbReference type="GO" id="GO:0005765">
    <property type="term" value="C:lysosomal membrane"/>
    <property type="evidence" value="ECO:0007669"/>
    <property type="project" value="TreeGrafter"/>
</dbReference>
<dbReference type="PANTHER" id="PTHR23510">
    <property type="entry name" value="INNER MEMBRANE TRANSPORT PROTEIN YAJR"/>
    <property type="match status" value="1"/>
</dbReference>
<evidence type="ECO:0000256" key="2">
    <source>
        <dbReference type="ARBA" id="ARBA00022692"/>
    </source>
</evidence>
<proteinExistence type="predicted"/>
<protein>
    <recommendedName>
        <fullName evidence="8">Major facilitator superfamily (MFS) profile domain-containing protein</fullName>
    </recommendedName>
</protein>
<keyword evidence="7" id="KW-1185">Reference proteome</keyword>
<feature type="transmembrane region" description="Helical" evidence="5">
    <location>
        <begin position="83"/>
        <end position="113"/>
    </location>
</feature>
<evidence type="ECO:0000256" key="1">
    <source>
        <dbReference type="ARBA" id="ARBA00004141"/>
    </source>
</evidence>